<dbReference type="Proteomes" id="UP001556367">
    <property type="component" value="Unassembled WGS sequence"/>
</dbReference>
<dbReference type="InterPro" id="IPR001128">
    <property type="entry name" value="Cyt_P450"/>
</dbReference>
<comment type="similarity">
    <text evidence="4 13">Belongs to the cytochrome P450 family.</text>
</comment>
<name>A0ABR3JSW3_9AGAR</name>
<dbReference type="PANTHER" id="PTHR24305">
    <property type="entry name" value="CYTOCHROME P450"/>
    <property type="match status" value="1"/>
</dbReference>
<evidence type="ECO:0000313" key="15">
    <source>
        <dbReference type="Proteomes" id="UP001556367"/>
    </source>
</evidence>
<keyword evidence="15" id="KW-1185">Reference proteome</keyword>
<evidence type="ECO:0000256" key="11">
    <source>
        <dbReference type="ARBA" id="ARBA00023033"/>
    </source>
</evidence>
<protein>
    <recommendedName>
        <fullName evidence="16">Cytochrome P450</fullName>
    </recommendedName>
</protein>
<keyword evidence="12" id="KW-0472">Membrane</keyword>
<dbReference type="Gene3D" id="1.10.630.10">
    <property type="entry name" value="Cytochrome P450"/>
    <property type="match status" value="1"/>
</dbReference>
<keyword evidence="6" id="KW-0812">Transmembrane</keyword>
<evidence type="ECO:0000256" key="13">
    <source>
        <dbReference type="RuleBase" id="RU000461"/>
    </source>
</evidence>
<dbReference type="PANTHER" id="PTHR24305:SF166">
    <property type="entry name" value="CYTOCHROME P450 12A4, MITOCHONDRIAL-RELATED"/>
    <property type="match status" value="1"/>
</dbReference>
<dbReference type="PROSITE" id="PS00086">
    <property type="entry name" value="CYTOCHROME_P450"/>
    <property type="match status" value="1"/>
</dbReference>
<evidence type="ECO:0000256" key="1">
    <source>
        <dbReference type="ARBA" id="ARBA00001971"/>
    </source>
</evidence>
<reference evidence="15" key="1">
    <citation type="submission" date="2024-06" db="EMBL/GenBank/DDBJ databases">
        <title>Multi-omics analyses provide insights into the biosynthesis of the anticancer antibiotic pleurotin in Hohenbuehelia grisea.</title>
        <authorList>
            <person name="Weaver J.A."/>
            <person name="Alberti F."/>
        </authorList>
    </citation>
    <scope>NUCLEOTIDE SEQUENCE [LARGE SCALE GENOMIC DNA]</scope>
    <source>
        <strain evidence="15">T-177</strain>
    </source>
</reference>
<evidence type="ECO:0000256" key="9">
    <source>
        <dbReference type="ARBA" id="ARBA00023002"/>
    </source>
</evidence>
<evidence type="ECO:0000256" key="6">
    <source>
        <dbReference type="ARBA" id="ARBA00022692"/>
    </source>
</evidence>
<evidence type="ECO:0000256" key="10">
    <source>
        <dbReference type="ARBA" id="ARBA00023004"/>
    </source>
</evidence>
<dbReference type="SUPFAM" id="SSF48264">
    <property type="entry name" value="Cytochrome P450"/>
    <property type="match status" value="1"/>
</dbReference>
<comment type="cofactor">
    <cofactor evidence="1">
        <name>heme</name>
        <dbReference type="ChEBI" id="CHEBI:30413"/>
    </cofactor>
</comment>
<dbReference type="PRINTS" id="PR00463">
    <property type="entry name" value="EP450I"/>
</dbReference>
<dbReference type="InterPro" id="IPR002401">
    <property type="entry name" value="Cyt_P450_E_grp-I"/>
</dbReference>
<keyword evidence="8" id="KW-1133">Transmembrane helix</keyword>
<keyword evidence="11 13" id="KW-0503">Monooxygenase</keyword>
<evidence type="ECO:0000256" key="5">
    <source>
        <dbReference type="ARBA" id="ARBA00022617"/>
    </source>
</evidence>
<accession>A0ABR3JSW3</accession>
<dbReference type="InterPro" id="IPR036396">
    <property type="entry name" value="Cyt_P450_sf"/>
</dbReference>
<dbReference type="Pfam" id="PF00067">
    <property type="entry name" value="p450"/>
    <property type="match status" value="1"/>
</dbReference>
<evidence type="ECO:0000313" key="14">
    <source>
        <dbReference type="EMBL" id="KAL0958872.1"/>
    </source>
</evidence>
<dbReference type="EMBL" id="JASNQZ010000003">
    <property type="protein sequence ID" value="KAL0958872.1"/>
    <property type="molecule type" value="Genomic_DNA"/>
</dbReference>
<evidence type="ECO:0000256" key="8">
    <source>
        <dbReference type="ARBA" id="ARBA00022989"/>
    </source>
</evidence>
<organism evidence="14 15">
    <name type="scientific">Hohenbuehelia grisea</name>
    <dbReference type="NCBI Taxonomy" id="104357"/>
    <lineage>
        <taxon>Eukaryota</taxon>
        <taxon>Fungi</taxon>
        <taxon>Dikarya</taxon>
        <taxon>Basidiomycota</taxon>
        <taxon>Agaricomycotina</taxon>
        <taxon>Agaricomycetes</taxon>
        <taxon>Agaricomycetidae</taxon>
        <taxon>Agaricales</taxon>
        <taxon>Pleurotineae</taxon>
        <taxon>Pleurotaceae</taxon>
        <taxon>Hohenbuehelia</taxon>
    </lineage>
</organism>
<comment type="subcellular location">
    <subcellularLocation>
        <location evidence="2">Membrane</location>
    </subcellularLocation>
</comment>
<keyword evidence="9 13" id="KW-0560">Oxidoreductase</keyword>
<evidence type="ECO:0000256" key="12">
    <source>
        <dbReference type="ARBA" id="ARBA00023136"/>
    </source>
</evidence>
<keyword evidence="10 13" id="KW-0408">Iron</keyword>
<evidence type="ECO:0000256" key="3">
    <source>
        <dbReference type="ARBA" id="ARBA00004721"/>
    </source>
</evidence>
<keyword evidence="5 13" id="KW-0349">Heme</keyword>
<evidence type="ECO:0000256" key="2">
    <source>
        <dbReference type="ARBA" id="ARBA00004370"/>
    </source>
</evidence>
<dbReference type="InterPro" id="IPR050121">
    <property type="entry name" value="Cytochrome_P450_monoxygenase"/>
</dbReference>
<comment type="caution">
    <text evidence="14">The sequence shown here is derived from an EMBL/GenBank/DDBJ whole genome shotgun (WGS) entry which is preliminary data.</text>
</comment>
<evidence type="ECO:0000256" key="7">
    <source>
        <dbReference type="ARBA" id="ARBA00022723"/>
    </source>
</evidence>
<comment type="pathway">
    <text evidence="3">Secondary metabolite biosynthesis; terpenoid biosynthesis.</text>
</comment>
<dbReference type="CDD" id="cd11062">
    <property type="entry name" value="CYP58-like"/>
    <property type="match status" value="1"/>
</dbReference>
<evidence type="ECO:0008006" key="16">
    <source>
        <dbReference type="Google" id="ProtNLM"/>
    </source>
</evidence>
<dbReference type="InterPro" id="IPR017972">
    <property type="entry name" value="Cyt_P450_CS"/>
</dbReference>
<dbReference type="PRINTS" id="PR00385">
    <property type="entry name" value="P450"/>
</dbReference>
<gene>
    <name evidence="14" type="ORF">HGRIS_014188</name>
</gene>
<proteinExistence type="inferred from homology"/>
<sequence>MAFRALALDAISAYCLRESMGALDTPEFQHPLIVSLQFAIPIFWILKYFPSITPFVIDPPKWLPLRFMSAVRGIFDFRQHTAEHMHSFLSNRHSPSTDGHEIIYDYLLSSNAESKTKIALTEDDLFQEAIGLLLAGSDTVGGVCTVGFYHVLKNPEILRKLQAELKQSWRSLEEQPTLAELEKLPYLTAVIKEALRFDGGVVSQMPRVVGKDGAIIGGVQVPGGTIVSMSNIYLHYNEEVFPNAHEFIPERWLSDANSKRLDSWLVPFSRGPRMCIGTNLAWCELYLVYGNLFRRLDLTLWNMDPSDYTSFDAFFVPVHHGNELHVTVQTAET</sequence>
<evidence type="ECO:0000256" key="4">
    <source>
        <dbReference type="ARBA" id="ARBA00010617"/>
    </source>
</evidence>
<keyword evidence="7 13" id="KW-0479">Metal-binding</keyword>